<protein>
    <recommendedName>
        <fullName evidence="1">FAR1 domain-containing protein</fullName>
    </recommendedName>
</protein>
<evidence type="ECO:0000313" key="3">
    <source>
        <dbReference type="Proteomes" id="UP000650833"/>
    </source>
</evidence>
<dbReference type="PANTHER" id="PTHR47718">
    <property type="entry name" value="OS01G0519700 PROTEIN"/>
    <property type="match status" value="1"/>
</dbReference>
<dbReference type="AlphaFoldDB" id="A0A8H7R4W7"/>
<name>A0A8H7R4W7_9FUNG</name>
<accession>A0A8H7R4W7</accession>
<sequence>MSQEVKNEILSEVNSQPVTGLSEAAANLSNALEQRTTIDYTQQTLMDVNSQPLMHSLLDNSPHHHTYSSMADNAQLLSTGAALLSQAVLGHPNSISPISCAADDDNKNNSGMKITDTTLDPSSPIITEFYEKFAMGRMFQTLEELRAEAFEYGRKHNVALTTSKSDKTKVYLICKHGGHYRKNNKRPSEDKTIRPRIRRSQKTGCACMIYARCCRGSFWIIRKSIGEHNHPIAEDPRTYAMYRSLSPEHLLLVHRLLREHVGVSFIVKSLKANGVTNILAKDIENIQQDLKRRDVLDLPANKNIAATSTAGGSSSTNPTAVISQQIPVIPVPTDASIVATISANASTVMMPNTSDVESKIE</sequence>
<dbReference type="EMBL" id="JAEPRC010000234">
    <property type="protein sequence ID" value="KAG2203221.1"/>
    <property type="molecule type" value="Genomic_DNA"/>
</dbReference>
<dbReference type="OrthoDB" id="2280694at2759"/>
<evidence type="ECO:0000259" key="1">
    <source>
        <dbReference type="Pfam" id="PF03101"/>
    </source>
</evidence>
<dbReference type="Pfam" id="PF03101">
    <property type="entry name" value="FAR1"/>
    <property type="match status" value="1"/>
</dbReference>
<reference evidence="2" key="1">
    <citation type="submission" date="2020-12" db="EMBL/GenBank/DDBJ databases">
        <title>Metabolic potential, ecology and presence of endohyphal bacteria is reflected in genomic diversity of Mucoromycotina.</title>
        <authorList>
            <person name="Muszewska A."/>
            <person name="Okrasinska A."/>
            <person name="Steczkiewicz K."/>
            <person name="Drgas O."/>
            <person name="Orlowska M."/>
            <person name="Perlinska-Lenart U."/>
            <person name="Aleksandrzak-Piekarczyk T."/>
            <person name="Szatraj K."/>
            <person name="Zielenkiewicz U."/>
            <person name="Pilsyk S."/>
            <person name="Malc E."/>
            <person name="Mieczkowski P."/>
            <person name="Kruszewska J.S."/>
            <person name="Biernat P."/>
            <person name="Pawlowska J."/>
        </authorList>
    </citation>
    <scope>NUCLEOTIDE SEQUENCE</scope>
    <source>
        <strain evidence="2">CBS 226.32</strain>
    </source>
</reference>
<feature type="domain" description="FAR1" evidence="1">
    <location>
        <begin position="161"/>
        <end position="233"/>
    </location>
</feature>
<dbReference type="Proteomes" id="UP000650833">
    <property type="component" value="Unassembled WGS sequence"/>
</dbReference>
<gene>
    <name evidence="2" type="ORF">INT46_002503</name>
</gene>
<keyword evidence="3" id="KW-1185">Reference proteome</keyword>
<evidence type="ECO:0000313" key="2">
    <source>
        <dbReference type="EMBL" id="KAG2203221.1"/>
    </source>
</evidence>
<proteinExistence type="predicted"/>
<comment type="caution">
    <text evidence="2">The sequence shown here is derived from an EMBL/GenBank/DDBJ whole genome shotgun (WGS) entry which is preliminary data.</text>
</comment>
<dbReference type="InterPro" id="IPR004330">
    <property type="entry name" value="FAR1_DNA_bnd_dom"/>
</dbReference>
<organism evidence="2 3">
    <name type="scientific">Mucor plumbeus</name>
    <dbReference type="NCBI Taxonomy" id="97098"/>
    <lineage>
        <taxon>Eukaryota</taxon>
        <taxon>Fungi</taxon>
        <taxon>Fungi incertae sedis</taxon>
        <taxon>Mucoromycota</taxon>
        <taxon>Mucoromycotina</taxon>
        <taxon>Mucoromycetes</taxon>
        <taxon>Mucorales</taxon>
        <taxon>Mucorineae</taxon>
        <taxon>Mucoraceae</taxon>
        <taxon>Mucor</taxon>
    </lineage>
</organism>